<name>E4WQQ0_OIKDI</name>
<feature type="compositionally biased region" description="Basic and acidic residues" evidence="1">
    <location>
        <begin position="15"/>
        <end position="33"/>
    </location>
</feature>
<dbReference type="AlphaFoldDB" id="E4WQQ0"/>
<gene>
    <name evidence="2" type="ORF">GSOID_T00000950001</name>
</gene>
<feature type="compositionally biased region" description="Basic and acidic residues" evidence="1">
    <location>
        <begin position="133"/>
        <end position="168"/>
    </location>
</feature>
<feature type="region of interest" description="Disordered" evidence="1">
    <location>
        <begin position="15"/>
        <end position="168"/>
    </location>
</feature>
<feature type="compositionally biased region" description="Polar residues" evidence="1">
    <location>
        <begin position="245"/>
        <end position="256"/>
    </location>
</feature>
<keyword evidence="3" id="KW-1185">Reference proteome</keyword>
<proteinExistence type="predicted"/>
<dbReference type="InParanoid" id="E4WQQ0"/>
<dbReference type="EMBL" id="FN653015">
    <property type="protein sequence ID" value="CBY20941.1"/>
    <property type="molecule type" value="Genomic_DNA"/>
</dbReference>
<feature type="compositionally biased region" description="Basic and acidic residues" evidence="1">
    <location>
        <begin position="70"/>
        <end position="84"/>
    </location>
</feature>
<protein>
    <submittedName>
        <fullName evidence="2">Uncharacterized protein</fullName>
    </submittedName>
</protein>
<feature type="compositionally biased region" description="Pro residues" evidence="1">
    <location>
        <begin position="266"/>
        <end position="275"/>
    </location>
</feature>
<feature type="region of interest" description="Disordered" evidence="1">
    <location>
        <begin position="223"/>
        <end position="298"/>
    </location>
</feature>
<feature type="compositionally biased region" description="Polar residues" evidence="1">
    <location>
        <begin position="97"/>
        <end position="109"/>
    </location>
</feature>
<evidence type="ECO:0000313" key="3">
    <source>
        <dbReference type="Proteomes" id="UP000001307"/>
    </source>
</evidence>
<organism evidence="2">
    <name type="scientific">Oikopleura dioica</name>
    <name type="common">Tunicate</name>
    <dbReference type="NCBI Taxonomy" id="34765"/>
    <lineage>
        <taxon>Eukaryota</taxon>
        <taxon>Metazoa</taxon>
        <taxon>Chordata</taxon>
        <taxon>Tunicata</taxon>
        <taxon>Appendicularia</taxon>
        <taxon>Copelata</taxon>
        <taxon>Oikopleuridae</taxon>
        <taxon>Oikopleura</taxon>
    </lineage>
</organism>
<accession>E4WQQ0</accession>
<reference evidence="2" key="1">
    <citation type="journal article" date="2010" name="Science">
        <title>Plasticity of animal genome architecture unmasked by rapid evolution of a pelagic tunicate.</title>
        <authorList>
            <person name="Denoeud F."/>
            <person name="Henriet S."/>
            <person name="Mungpakdee S."/>
            <person name="Aury J.M."/>
            <person name="Da Silva C."/>
            <person name="Brinkmann H."/>
            <person name="Mikhaleva J."/>
            <person name="Olsen L.C."/>
            <person name="Jubin C."/>
            <person name="Canestro C."/>
            <person name="Bouquet J.M."/>
            <person name="Danks G."/>
            <person name="Poulain J."/>
            <person name="Campsteijn C."/>
            <person name="Adamski M."/>
            <person name="Cross I."/>
            <person name="Yadetie F."/>
            <person name="Muffato M."/>
            <person name="Louis A."/>
            <person name="Butcher S."/>
            <person name="Tsagkogeorga G."/>
            <person name="Konrad A."/>
            <person name="Singh S."/>
            <person name="Jensen M.F."/>
            <person name="Cong E.H."/>
            <person name="Eikeseth-Otteraa H."/>
            <person name="Noel B."/>
            <person name="Anthouard V."/>
            <person name="Porcel B.M."/>
            <person name="Kachouri-Lafond R."/>
            <person name="Nishino A."/>
            <person name="Ugolini M."/>
            <person name="Chourrout P."/>
            <person name="Nishida H."/>
            <person name="Aasland R."/>
            <person name="Huzurbazar S."/>
            <person name="Westhof E."/>
            <person name="Delsuc F."/>
            <person name="Lehrach H."/>
            <person name="Reinhardt R."/>
            <person name="Weissenbach J."/>
            <person name="Roy S.W."/>
            <person name="Artiguenave F."/>
            <person name="Postlethwait J.H."/>
            <person name="Manak J.R."/>
            <person name="Thompson E.M."/>
            <person name="Jaillon O."/>
            <person name="Du Pasquier L."/>
            <person name="Boudinot P."/>
            <person name="Liberles D.A."/>
            <person name="Volff J.N."/>
            <person name="Philippe H."/>
            <person name="Lenhard B."/>
            <person name="Roest Crollius H."/>
            <person name="Wincker P."/>
            <person name="Chourrout D."/>
        </authorList>
    </citation>
    <scope>NUCLEOTIDE SEQUENCE [LARGE SCALE GENOMIC DNA]</scope>
</reference>
<feature type="compositionally biased region" description="Basic and acidic residues" evidence="1">
    <location>
        <begin position="223"/>
        <end position="236"/>
    </location>
</feature>
<dbReference type="Proteomes" id="UP000001307">
    <property type="component" value="Unassembled WGS sequence"/>
</dbReference>
<sequence>MTFWRLIFCQKQKQEKRLQELEKSGKPSTPEKRLKARSQTVDVEPTFNGKACVDEPAPAAQEHLPQVTKIESRSADCPQKRDDANPSQSTEEEATAGDSTGDQNPSPSTLRREEKRKRENRKPSIHLHIKNKPTIEEIEAKIKDVEKQITGKDPIEIKDENKEETKENQIVKKDEPLIDGKFERIKARDTCVPEKETAEPEKFFPRVGSLRSLKRREEILEKIRKKKDLEAEENRRRSAPAQIGSPIQRTNDTKISSEIPEAQPRSPRPQVPPPEKPAEFKVPSPLPSPPIPPEKKSIDTIQGRVQVVSSRGLTSHIVMN</sequence>
<feature type="compositionally biased region" description="Basic residues" evidence="1">
    <location>
        <begin position="118"/>
        <end position="131"/>
    </location>
</feature>
<evidence type="ECO:0000313" key="2">
    <source>
        <dbReference type="EMBL" id="CBY20941.1"/>
    </source>
</evidence>
<evidence type="ECO:0000256" key="1">
    <source>
        <dbReference type="SAM" id="MobiDB-lite"/>
    </source>
</evidence>